<evidence type="ECO:0000256" key="1">
    <source>
        <dbReference type="SAM" id="MobiDB-lite"/>
    </source>
</evidence>
<evidence type="ECO:0000313" key="3">
    <source>
        <dbReference type="Proteomes" id="UP000018143"/>
    </source>
</evidence>
<organism evidence="2 3">
    <name type="scientific">Helicobacter fennelliae MRY12-0050</name>
    <dbReference type="NCBI Taxonomy" id="1325130"/>
    <lineage>
        <taxon>Bacteria</taxon>
        <taxon>Pseudomonadati</taxon>
        <taxon>Campylobacterota</taxon>
        <taxon>Epsilonproteobacteria</taxon>
        <taxon>Campylobacterales</taxon>
        <taxon>Helicobacteraceae</taxon>
        <taxon>Helicobacter</taxon>
    </lineage>
</organism>
<dbReference type="EMBL" id="BASD01000009">
    <property type="protein sequence ID" value="GAD18703.1"/>
    <property type="molecule type" value="Genomic_DNA"/>
</dbReference>
<dbReference type="RefSeq" id="WP_023947517.1">
    <property type="nucleotide sequence ID" value="NZ_BASD01000009.1"/>
</dbReference>
<gene>
    <name evidence="2" type="ORF">HFN_2115</name>
</gene>
<dbReference type="Proteomes" id="UP000018143">
    <property type="component" value="Unassembled WGS sequence"/>
</dbReference>
<sequence>MKNTACKFASNSALRDKSPRIASALLWRTSKCASFAESLCGNFSSQILELLCASNIYHIIIASKIKSTRHSERSKVSTQSEVDFSVGYRLPQNDGASSLTKTKQKGESK</sequence>
<dbReference type="AlphaFoldDB" id="T1DVF4"/>
<proteinExistence type="predicted"/>
<feature type="region of interest" description="Disordered" evidence="1">
    <location>
        <begin position="87"/>
        <end position="109"/>
    </location>
</feature>
<reference evidence="2 3" key="1">
    <citation type="journal article" date="2013" name="Genome Announc.">
        <title>Draft Genome Sequence of Helicobacter fennelliae Strain MRY12-0050, Isolated from a Bacteremia Patient.</title>
        <authorList>
            <person name="Rimbara E."/>
            <person name="Matsui M."/>
            <person name="Mori S."/>
            <person name="Suzuki S."/>
            <person name="Suzuki M."/>
            <person name="Kim H."/>
            <person name="Sekizuka T."/>
            <person name="Kuroda M."/>
            <person name="Shibayama K."/>
        </authorList>
    </citation>
    <scope>NUCLEOTIDE SEQUENCE [LARGE SCALE GENOMIC DNA]</scope>
    <source>
        <strain evidence="2 3">MRY12-0050</strain>
    </source>
</reference>
<comment type="caution">
    <text evidence="2">The sequence shown here is derived from an EMBL/GenBank/DDBJ whole genome shotgun (WGS) entry which is preliminary data.</text>
</comment>
<dbReference type="STRING" id="1325130.HFN_2115"/>
<accession>T1DVF4</accession>
<keyword evidence="3" id="KW-1185">Reference proteome</keyword>
<protein>
    <submittedName>
        <fullName evidence="2">Uncharacterized protein</fullName>
    </submittedName>
</protein>
<evidence type="ECO:0000313" key="2">
    <source>
        <dbReference type="EMBL" id="GAD18703.1"/>
    </source>
</evidence>
<name>T1DVF4_9HELI</name>